<evidence type="ECO:0000256" key="4">
    <source>
        <dbReference type="ARBA" id="ARBA00022803"/>
    </source>
</evidence>
<dbReference type="InterPro" id="IPR029000">
    <property type="entry name" value="Cyclophilin-like_dom_sf"/>
</dbReference>
<dbReference type="InterPro" id="IPR011990">
    <property type="entry name" value="TPR-like_helical_dom_sf"/>
</dbReference>
<dbReference type="EC" id="5.2.1.8" evidence="2"/>
<dbReference type="FunFam" id="1.25.40.10:FF:000029">
    <property type="entry name" value="peptidyl-prolyl cis-trans isomerase D"/>
    <property type="match status" value="1"/>
</dbReference>
<dbReference type="GO" id="GO:0016018">
    <property type="term" value="F:cyclosporin A binding"/>
    <property type="evidence" value="ECO:0007669"/>
    <property type="project" value="TreeGrafter"/>
</dbReference>
<dbReference type="EMBL" id="CANTUO010000003">
    <property type="protein sequence ID" value="CAI5758460.1"/>
    <property type="molecule type" value="Genomic_DNA"/>
</dbReference>
<dbReference type="PROSITE" id="PS50072">
    <property type="entry name" value="CSA_PPIASE_2"/>
    <property type="match status" value="1"/>
</dbReference>
<dbReference type="GO" id="GO:0051082">
    <property type="term" value="F:unfolded protein binding"/>
    <property type="evidence" value="ECO:0007669"/>
    <property type="project" value="UniProtKB-ARBA"/>
</dbReference>
<keyword evidence="3" id="KW-0677">Repeat</keyword>
<dbReference type="AlphaFoldDB" id="A0A9W4XLR9"/>
<dbReference type="PANTHER" id="PTHR11071">
    <property type="entry name" value="PEPTIDYL-PROLYL CIS-TRANS ISOMERASE"/>
    <property type="match status" value="1"/>
</dbReference>
<gene>
    <name evidence="9" type="ORF">CANVERA_P2972</name>
</gene>
<dbReference type="PRINTS" id="PR00153">
    <property type="entry name" value="CSAPPISMRASE"/>
</dbReference>
<keyword evidence="5" id="KW-0697">Rotamase</keyword>
<dbReference type="InterPro" id="IPR002130">
    <property type="entry name" value="Cyclophilin-type_PPIase_dom"/>
</dbReference>
<evidence type="ECO:0000256" key="2">
    <source>
        <dbReference type="ARBA" id="ARBA00013194"/>
    </source>
</evidence>
<organism evidence="9 10">
    <name type="scientific">Candida verbasci</name>
    <dbReference type="NCBI Taxonomy" id="1227364"/>
    <lineage>
        <taxon>Eukaryota</taxon>
        <taxon>Fungi</taxon>
        <taxon>Dikarya</taxon>
        <taxon>Ascomycota</taxon>
        <taxon>Saccharomycotina</taxon>
        <taxon>Pichiomycetes</taxon>
        <taxon>Debaryomycetaceae</taxon>
        <taxon>Candida/Lodderomyces clade</taxon>
        <taxon>Candida</taxon>
    </lineage>
</organism>
<dbReference type="SUPFAM" id="SSF50891">
    <property type="entry name" value="Cyclophilin-like"/>
    <property type="match status" value="1"/>
</dbReference>
<name>A0A9W4XLR9_9ASCO</name>
<dbReference type="CDD" id="cd00317">
    <property type="entry name" value="cyclophilin"/>
    <property type="match status" value="1"/>
</dbReference>
<dbReference type="PANTHER" id="PTHR11071:SF561">
    <property type="entry name" value="PEPTIDYL-PROLYL CIS-TRANS ISOMERASE D-RELATED"/>
    <property type="match status" value="1"/>
</dbReference>
<evidence type="ECO:0000313" key="9">
    <source>
        <dbReference type="EMBL" id="CAI5758460.1"/>
    </source>
</evidence>
<dbReference type="GO" id="GO:0003755">
    <property type="term" value="F:peptidyl-prolyl cis-trans isomerase activity"/>
    <property type="evidence" value="ECO:0007669"/>
    <property type="project" value="UniProtKB-KW"/>
</dbReference>
<evidence type="ECO:0000256" key="5">
    <source>
        <dbReference type="ARBA" id="ARBA00023110"/>
    </source>
</evidence>
<evidence type="ECO:0000256" key="1">
    <source>
        <dbReference type="ARBA" id="ARBA00000971"/>
    </source>
</evidence>
<evidence type="ECO:0000256" key="7">
    <source>
        <dbReference type="PROSITE-ProRule" id="PRU00339"/>
    </source>
</evidence>
<dbReference type="InterPro" id="IPR019734">
    <property type="entry name" value="TPR_rpt"/>
</dbReference>
<comment type="catalytic activity">
    <reaction evidence="1">
        <text>[protein]-peptidylproline (omega=180) = [protein]-peptidylproline (omega=0)</text>
        <dbReference type="Rhea" id="RHEA:16237"/>
        <dbReference type="Rhea" id="RHEA-COMP:10747"/>
        <dbReference type="Rhea" id="RHEA-COMP:10748"/>
        <dbReference type="ChEBI" id="CHEBI:83833"/>
        <dbReference type="ChEBI" id="CHEBI:83834"/>
        <dbReference type="EC" id="5.2.1.8"/>
    </reaction>
</comment>
<feature type="domain" description="PPIase cyclophilin-type" evidence="8">
    <location>
        <begin position="11"/>
        <end position="173"/>
    </location>
</feature>
<dbReference type="GO" id="GO:0042026">
    <property type="term" value="P:protein refolding"/>
    <property type="evidence" value="ECO:0007669"/>
    <property type="project" value="UniProtKB-ARBA"/>
</dbReference>
<dbReference type="Pfam" id="PF00515">
    <property type="entry name" value="TPR_1"/>
    <property type="match status" value="1"/>
</dbReference>
<keyword evidence="6" id="KW-0413">Isomerase</keyword>
<protein>
    <recommendedName>
        <fullName evidence="2">peptidylprolyl isomerase</fullName>
        <ecNumber evidence="2">5.2.1.8</ecNumber>
    </recommendedName>
</protein>
<dbReference type="SUPFAM" id="SSF48452">
    <property type="entry name" value="TPR-like"/>
    <property type="match status" value="1"/>
</dbReference>
<evidence type="ECO:0000313" key="10">
    <source>
        <dbReference type="Proteomes" id="UP001152885"/>
    </source>
</evidence>
<evidence type="ECO:0000256" key="3">
    <source>
        <dbReference type="ARBA" id="ARBA00022737"/>
    </source>
</evidence>
<dbReference type="Gene3D" id="1.25.40.10">
    <property type="entry name" value="Tetratricopeptide repeat domain"/>
    <property type="match status" value="1"/>
</dbReference>
<dbReference type="SMART" id="SM00028">
    <property type="entry name" value="TPR"/>
    <property type="match status" value="2"/>
</dbReference>
<dbReference type="Proteomes" id="UP001152885">
    <property type="component" value="Unassembled WGS sequence"/>
</dbReference>
<evidence type="ECO:0000256" key="6">
    <source>
        <dbReference type="ARBA" id="ARBA00023235"/>
    </source>
</evidence>
<dbReference type="Pfam" id="PF00160">
    <property type="entry name" value="Pro_isomerase"/>
    <property type="match status" value="1"/>
</dbReference>
<dbReference type="GO" id="GO:0005737">
    <property type="term" value="C:cytoplasm"/>
    <property type="evidence" value="ECO:0007669"/>
    <property type="project" value="TreeGrafter"/>
</dbReference>
<accession>A0A9W4XLR9</accession>
<sequence length="370" mass="42326">MIIENVGTKVYMDFKLDDIVLGRVVLQLYDDLAPLSTKNFMNLCQGISIDGQYYSYKNSFIDKVIKNFIIQGGDLNGNISTIYESNTTKSIPGENLTDDFNEPFKLCLANNGNINENGSQYFITTFPQPHLNGKNSIIGHVLHGKSILREIEKVSTNKENTPVSKIEIIDCGTWKDGMDVPIFNASYNSIGGDIYEEYPDDDSHINHNSSESVYNAANIIKTSGTLLLKKNNPKEAFLKYKKCLRYVLEFIPDQDQEPQWYEKYLELKKKLYLNLALVCLQLKEYNKTVDYSSYLLDMNNILKQDKAKALYRRGIAYIELKKYKQAIMDLKAAQTLIPNDESIANNIQKVEQLQEQVKQSEKAKYAKFFG</sequence>
<feature type="repeat" description="TPR" evidence="7">
    <location>
        <begin position="307"/>
        <end position="340"/>
    </location>
</feature>
<reference evidence="9" key="1">
    <citation type="submission" date="2022-12" db="EMBL/GenBank/DDBJ databases">
        <authorList>
            <person name="Brejova B."/>
        </authorList>
    </citation>
    <scope>NUCLEOTIDE SEQUENCE</scope>
</reference>
<comment type="caution">
    <text evidence="9">The sequence shown here is derived from an EMBL/GenBank/DDBJ whole genome shotgun (WGS) entry which is preliminary data.</text>
</comment>
<dbReference type="Gene3D" id="2.40.100.10">
    <property type="entry name" value="Cyclophilin-like"/>
    <property type="match status" value="1"/>
</dbReference>
<evidence type="ECO:0000259" key="8">
    <source>
        <dbReference type="PROSITE" id="PS50072"/>
    </source>
</evidence>
<keyword evidence="4 7" id="KW-0802">TPR repeat</keyword>
<dbReference type="OrthoDB" id="407558at2759"/>
<dbReference type="PROSITE" id="PS50005">
    <property type="entry name" value="TPR"/>
    <property type="match status" value="1"/>
</dbReference>
<keyword evidence="10" id="KW-1185">Reference proteome</keyword>
<proteinExistence type="predicted"/>